<keyword evidence="1" id="KW-0472">Membrane</keyword>
<dbReference type="RefSeq" id="WP_255362429.1">
    <property type="nucleotide sequence ID" value="NZ_FNBT01000005.1"/>
</dbReference>
<reference evidence="3" key="1">
    <citation type="submission" date="2016-10" db="EMBL/GenBank/DDBJ databases">
        <authorList>
            <person name="Varghese N."/>
            <person name="Submissions S."/>
        </authorList>
    </citation>
    <scope>NUCLEOTIDE SEQUENCE [LARGE SCALE GENOMIC DNA]</scope>
    <source>
        <strain evidence="3">DSM 44268</strain>
    </source>
</reference>
<evidence type="ECO:0000313" key="2">
    <source>
        <dbReference type="EMBL" id="SDF65485.1"/>
    </source>
</evidence>
<evidence type="ECO:0000256" key="1">
    <source>
        <dbReference type="SAM" id="Phobius"/>
    </source>
</evidence>
<name>A0A1G7MUJ6_9ACTN</name>
<dbReference type="EMBL" id="FNBT01000005">
    <property type="protein sequence ID" value="SDF65485.1"/>
    <property type="molecule type" value="Genomic_DNA"/>
</dbReference>
<dbReference type="Proteomes" id="UP000199406">
    <property type="component" value="Unassembled WGS sequence"/>
</dbReference>
<feature type="transmembrane region" description="Helical" evidence="1">
    <location>
        <begin position="16"/>
        <end position="34"/>
    </location>
</feature>
<protein>
    <submittedName>
        <fullName evidence="2">Uncharacterized protein</fullName>
    </submittedName>
</protein>
<dbReference type="AlphaFoldDB" id="A0A1G7MUJ6"/>
<keyword evidence="1" id="KW-0812">Transmembrane</keyword>
<sequence length="42" mass="4475">MEHVLQHPPAEAVRRYLSIGFWLMAAGAAAALGLDLDGDVLV</sequence>
<accession>A0A1G7MUJ6</accession>
<evidence type="ECO:0000313" key="3">
    <source>
        <dbReference type="Proteomes" id="UP000199406"/>
    </source>
</evidence>
<keyword evidence="1" id="KW-1133">Transmembrane helix</keyword>
<keyword evidence="3" id="KW-1185">Reference proteome</keyword>
<organism evidence="2 3">
    <name type="scientific">Blastococcus aurantiacus</name>
    <dbReference type="NCBI Taxonomy" id="1550231"/>
    <lineage>
        <taxon>Bacteria</taxon>
        <taxon>Bacillati</taxon>
        <taxon>Actinomycetota</taxon>
        <taxon>Actinomycetes</taxon>
        <taxon>Geodermatophilales</taxon>
        <taxon>Geodermatophilaceae</taxon>
        <taxon>Blastococcus</taxon>
    </lineage>
</organism>
<proteinExistence type="predicted"/>
<gene>
    <name evidence="2" type="ORF">SAMN05660662_2935</name>
</gene>